<dbReference type="InterPro" id="IPR006678">
    <property type="entry name" value="tRNA_intron_Endonuc_N"/>
</dbReference>
<organism evidence="3">
    <name type="scientific">Thermofilum pendens</name>
    <dbReference type="NCBI Taxonomy" id="2269"/>
    <lineage>
        <taxon>Archaea</taxon>
        <taxon>Thermoproteota</taxon>
        <taxon>Thermoprotei</taxon>
        <taxon>Thermofilales</taxon>
        <taxon>Thermofilaceae</taxon>
        <taxon>Thermofilum</taxon>
    </lineage>
</organism>
<gene>
    <name evidence="3" type="ORF">ENU21_04290</name>
</gene>
<evidence type="ECO:0000259" key="1">
    <source>
        <dbReference type="Pfam" id="PF01974"/>
    </source>
</evidence>
<dbReference type="GO" id="GO:0003676">
    <property type="term" value="F:nucleic acid binding"/>
    <property type="evidence" value="ECO:0007669"/>
    <property type="project" value="InterPro"/>
</dbReference>
<dbReference type="SUPFAM" id="SSF53032">
    <property type="entry name" value="tRNA-intron endonuclease catalytic domain-like"/>
    <property type="match status" value="1"/>
</dbReference>
<dbReference type="Gene3D" id="3.40.1170.20">
    <property type="entry name" value="tRNA intron endonuclease, N-terminal domain"/>
    <property type="match status" value="1"/>
</dbReference>
<dbReference type="Gene3D" id="3.40.1350.10">
    <property type="match status" value="1"/>
</dbReference>
<dbReference type="Pfam" id="PF01974">
    <property type="entry name" value="tRNA_int_endo"/>
    <property type="match status" value="1"/>
</dbReference>
<dbReference type="GO" id="GO:0006388">
    <property type="term" value="P:tRNA splicing, via endonucleolytic cleavage and ligation"/>
    <property type="evidence" value="ECO:0007669"/>
    <property type="project" value="InterPro"/>
</dbReference>
<feature type="domain" description="tRNA intron endonuclease catalytic" evidence="1">
    <location>
        <begin position="80"/>
        <end position="162"/>
    </location>
</feature>
<dbReference type="InterPro" id="IPR006677">
    <property type="entry name" value="tRNA_intron_Endonuc_cat-like"/>
</dbReference>
<dbReference type="InterPro" id="IPR036167">
    <property type="entry name" value="tRNA_intron_Endo_cat-like_sf"/>
</dbReference>
<evidence type="ECO:0000259" key="2">
    <source>
        <dbReference type="Pfam" id="PF02778"/>
    </source>
</evidence>
<proteinExistence type="predicted"/>
<sequence>MQGPFQGKIRGQKIIVTDKSAIDFLSARGYGLSRETELQLDLIEAAYLTYRGLLVVEDEKGGKLSFSDLLSVGSSYDPDFWIKLNVYTDLRNRALVVMPGVSKSEFLVDWKKKDGARRFLVRVLHEGSKISFSDFEEMHRRALESDRELVVAIVDKEGVITYYTVEGVVRVAPIEAEDYEQVQSQQEGQERASGEGA</sequence>
<feature type="domain" description="tRNA intron endonuclease N-terminal" evidence="2">
    <location>
        <begin position="6"/>
        <end position="70"/>
    </location>
</feature>
<dbReference type="SUPFAM" id="SSF55267">
    <property type="entry name" value="tRNA-intron endonuclease N-terminal domain-like"/>
    <property type="match status" value="1"/>
</dbReference>
<dbReference type="GO" id="GO:0000213">
    <property type="term" value="F:tRNA-intron lyase activity"/>
    <property type="evidence" value="ECO:0007669"/>
    <property type="project" value="InterPro"/>
</dbReference>
<dbReference type="EMBL" id="DTBQ01000118">
    <property type="protein sequence ID" value="HGM46953.1"/>
    <property type="molecule type" value="Genomic_DNA"/>
</dbReference>
<dbReference type="InterPro" id="IPR011856">
    <property type="entry name" value="tRNA_endonuc-like_dom_sf"/>
</dbReference>
<dbReference type="CDD" id="cd22363">
    <property type="entry name" value="tRNA-intron_lyase_C"/>
    <property type="match status" value="1"/>
</dbReference>
<dbReference type="AlphaFoldDB" id="A0A7C4D522"/>
<reference evidence="3" key="1">
    <citation type="journal article" date="2020" name="mSystems">
        <title>Genome- and Community-Level Interaction Insights into Carbon Utilization and Element Cycling Functions of Hydrothermarchaeota in Hydrothermal Sediment.</title>
        <authorList>
            <person name="Zhou Z."/>
            <person name="Liu Y."/>
            <person name="Xu W."/>
            <person name="Pan J."/>
            <person name="Luo Z.H."/>
            <person name="Li M."/>
        </authorList>
    </citation>
    <scope>NUCLEOTIDE SEQUENCE</scope>
    <source>
        <strain evidence="3">SpSt-649</strain>
    </source>
</reference>
<name>A0A7C4D522_THEPE</name>
<accession>A0A7C4D522</accession>
<evidence type="ECO:0008006" key="4">
    <source>
        <dbReference type="Google" id="ProtNLM"/>
    </source>
</evidence>
<evidence type="ECO:0000313" key="3">
    <source>
        <dbReference type="EMBL" id="HGM46953.1"/>
    </source>
</evidence>
<comment type="caution">
    <text evidence="3">The sequence shown here is derived from an EMBL/GenBank/DDBJ whole genome shotgun (WGS) entry which is preliminary data.</text>
</comment>
<protein>
    <recommendedName>
        <fullName evidence="4">tRNA intron endonuclease catalytic domain-containing protein</fullName>
    </recommendedName>
</protein>
<dbReference type="Pfam" id="PF02778">
    <property type="entry name" value="tRNA_int_endo_N"/>
    <property type="match status" value="1"/>
</dbReference>
<dbReference type="InterPro" id="IPR036740">
    <property type="entry name" value="tRNA_intron_Endonuc_N_sf"/>
</dbReference>